<comment type="caution">
    <text evidence="1">The sequence shown here is derived from an EMBL/GenBank/DDBJ whole genome shotgun (WGS) entry which is preliminary data.</text>
</comment>
<dbReference type="Proteomes" id="UP000265520">
    <property type="component" value="Unassembled WGS sequence"/>
</dbReference>
<accession>A0A392V9Z5</accession>
<dbReference type="AlphaFoldDB" id="A0A392V9Z5"/>
<protein>
    <submittedName>
        <fullName evidence="1">Uncharacterized protein</fullName>
    </submittedName>
</protein>
<organism evidence="1 2">
    <name type="scientific">Trifolium medium</name>
    <dbReference type="NCBI Taxonomy" id="97028"/>
    <lineage>
        <taxon>Eukaryota</taxon>
        <taxon>Viridiplantae</taxon>
        <taxon>Streptophyta</taxon>
        <taxon>Embryophyta</taxon>
        <taxon>Tracheophyta</taxon>
        <taxon>Spermatophyta</taxon>
        <taxon>Magnoliopsida</taxon>
        <taxon>eudicotyledons</taxon>
        <taxon>Gunneridae</taxon>
        <taxon>Pentapetalae</taxon>
        <taxon>rosids</taxon>
        <taxon>fabids</taxon>
        <taxon>Fabales</taxon>
        <taxon>Fabaceae</taxon>
        <taxon>Papilionoideae</taxon>
        <taxon>50 kb inversion clade</taxon>
        <taxon>NPAAA clade</taxon>
        <taxon>Hologalegina</taxon>
        <taxon>IRL clade</taxon>
        <taxon>Trifolieae</taxon>
        <taxon>Trifolium</taxon>
    </lineage>
</organism>
<proteinExistence type="predicted"/>
<sequence>SDTTNTSSIYFPLPPAATATAAPLRQFQWRCSSTLSVSFSLVVTTSSSKSNVLPSAPF</sequence>
<name>A0A392V9Z5_9FABA</name>
<keyword evidence="2" id="KW-1185">Reference proteome</keyword>
<feature type="non-terminal residue" evidence="1">
    <location>
        <position position="1"/>
    </location>
</feature>
<evidence type="ECO:0000313" key="1">
    <source>
        <dbReference type="EMBL" id="MCI85114.1"/>
    </source>
</evidence>
<evidence type="ECO:0000313" key="2">
    <source>
        <dbReference type="Proteomes" id="UP000265520"/>
    </source>
</evidence>
<dbReference type="EMBL" id="LXQA011107494">
    <property type="protein sequence ID" value="MCI85114.1"/>
    <property type="molecule type" value="Genomic_DNA"/>
</dbReference>
<reference evidence="1 2" key="1">
    <citation type="journal article" date="2018" name="Front. Plant Sci.">
        <title>Red Clover (Trifolium pratense) and Zigzag Clover (T. medium) - A Picture of Genomic Similarities and Differences.</title>
        <authorList>
            <person name="Dluhosova J."/>
            <person name="Istvanek J."/>
            <person name="Nedelnik J."/>
            <person name="Repkova J."/>
        </authorList>
    </citation>
    <scope>NUCLEOTIDE SEQUENCE [LARGE SCALE GENOMIC DNA]</scope>
    <source>
        <strain evidence="2">cv. 10/8</strain>
        <tissue evidence="1">Leaf</tissue>
    </source>
</reference>